<keyword evidence="1" id="KW-0862">Zinc</keyword>
<evidence type="ECO:0000259" key="3">
    <source>
        <dbReference type="PROSITE" id="PS50158"/>
    </source>
</evidence>
<keyword evidence="5" id="KW-1185">Reference proteome</keyword>
<sequence>MSSPSSSSRCWADYTDDEEDEVPRRSYCEVLRSGSPPVELSSGAATSSVARKGVASPVVAPGGVDPATAVAPAGRPWAVDEGVRRLASLAVLPARRSPPPAARPSGARAWEGRGHKRPRGHATLPAWIVRSGIPSNLAGACFNCTRTCHISAECTYETVCLRCGDEGHHARKCPQNRRVGGDRREAQGRGAAAQAAQAGRGAAAQADQAAPKHLEPREEPSRGPERGAAREPEVRGEAAPGSNGDVPPDTSPTYR</sequence>
<dbReference type="PROSITE" id="PS50158">
    <property type="entry name" value="ZF_CCHC"/>
    <property type="match status" value="1"/>
</dbReference>
<feature type="region of interest" description="Disordered" evidence="2">
    <location>
        <begin position="1"/>
        <end position="23"/>
    </location>
</feature>
<evidence type="ECO:0000313" key="4">
    <source>
        <dbReference type="EMBL" id="KAK1650230.1"/>
    </source>
</evidence>
<gene>
    <name evidence="4" type="ORF">QYE76_068035</name>
</gene>
<dbReference type="Proteomes" id="UP001231189">
    <property type="component" value="Unassembled WGS sequence"/>
</dbReference>
<evidence type="ECO:0000256" key="2">
    <source>
        <dbReference type="SAM" id="MobiDB-lite"/>
    </source>
</evidence>
<evidence type="ECO:0000313" key="5">
    <source>
        <dbReference type="Proteomes" id="UP001231189"/>
    </source>
</evidence>
<dbReference type="AlphaFoldDB" id="A0AAD8SDQ9"/>
<dbReference type="EMBL" id="JAUUTY010000004">
    <property type="protein sequence ID" value="KAK1650230.1"/>
    <property type="molecule type" value="Genomic_DNA"/>
</dbReference>
<feature type="domain" description="CCHC-type" evidence="3">
    <location>
        <begin position="160"/>
        <end position="175"/>
    </location>
</feature>
<dbReference type="SUPFAM" id="SSF57756">
    <property type="entry name" value="Retrovirus zinc finger-like domains"/>
    <property type="match status" value="1"/>
</dbReference>
<evidence type="ECO:0000256" key="1">
    <source>
        <dbReference type="PROSITE-ProRule" id="PRU00047"/>
    </source>
</evidence>
<feature type="compositionally biased region" description="Low complexity" evidence="2">
    <location>
        <begin position="188"/>
        <end position="209"/>
    </location>
</feature>
<dbReference type="InterPro" id="IPR001878">
    <property type="entry name" value="Znf_CCHC"/>
</dbReference>
<organism evidence="4 5">
    <name type="scientific">Lolium multiflorum</name>
    <name type="common">Italian ryegrass</name>
    <name type="synonym">Lolium perenne subsp. multiflorum</name>
    <dbReference type="NCBI Taxonomy" id="4521"/>
    <lineage>
        <taxon>Eukaryota</taxon>
        <taxon>Viridiplantae</taxon>
        <taxon>Streptophyta</taxon>
        <taxon>Embryophyta</taxon>
        <taxon>Tracheophyta</taxon>
        <taxon>Spermatophyta</taxon>
        <taxon>Magnoliopsida</taxon>
        <taxon>Liliopsida</taxon>
        <taxon>Poales</taxon>
        <taxon>Poaceae</taxon>
        <taxon>BOP clade</taxon>
        <taxon>Pooideae</taxon>
        <taxon>Poodae</taxon>
        <taxon>Poeae</taxon>
        <taxon>Poeae Chloroplast Group 2 (Poeae type)</taxon>
        <taxon>Loliodinae</taxon>
        <taxon>Loliinae</taxon>
        <taxon>Lolium</taxon>
    </lineage>
</organism>
<feature type="region of interest" description="Disordered" evidence="2">
    <location>
        <begin position="94"/>
        <end position="120"/>
    </location>
</feature>
<feature type="compositionally biased region" description="Basic and acidic residues" evidence="2">
    <location>
        <begin position="210"/>
        <end position="236"/>
    </location>
</feature>
<dbReference type="SMART" id="SM00343">
    <property type="entry name" value="ZnF_C2HC"/>
    <property type="match status" value="2"/>
</dbReference>
<comment type="caution">
    <text evidence="4">The sequence shown here is derived from an EMBL/GenBank/DDBJ whole genome shotgun (WGS) entry which is preliminary data.</text>
</comment>
<dbReference type="GO" id="GO:0008270">
    <property type="term" value="F:zinc ion binding"/>
    <property type="evidence" value="ECO:0007669"/>
    <property type="project" value="UniProtKB-KW"/>
</dbReference>
<keyword evidence="1" id="KW-0863">Zinc-finger</keyword>
<proteinExistence type="predicted"/>
<name>A0AAD8SDQ9_LOLMU</name>
<accession>A0AAD8SDQ9</accession>
<dbReference type="InterPro" id="IPR036875">
    <property type="entry name" value="Znf_CCHC_sf"/>
</dbReference>
<feature type="region of interest" description="Disordered" evidence="2">
    <location>
        <begin position="170"/>
        <end position="255"/>
    </location>
</feature>
<reference evidence="4" key="1">
    <citation type="submission" date="2023-07" db="EMBL/GenBank/DDBJ databases">
        <title>A chromosome-level genome assembly of Lolium multiflorum.</title>
        <authorList>
            <person name="Chen Y."/>
            <person name="Copetti D."/>
            <person name="Kolliker R."/>
            <person name="Studer B."/>
        </authorList>
    </citation>
    <scope>NUCLEOTIDE SEQUENCE</scope>
    <source>
        <strain evidence="4">02402/16</strain>
        <tissue evidence="4">Leaf</tissue>
    </source>
</reference>
<protein>
    <recommendedName>
        <fullName evidence="3">CCHC-type domain-containing protein</fullName>
    </recommendedName>
</protein>
<keyword evidence="1" id="KW-0479">Metal-binding</keyword>
<dbReference type="Gene3D" id="4.10.60.10">
    <property type="entry name" value="Zinc finger, CCHC-type"/>
    <property type="match status" value="1"/>
</dbReference>
<dbReference type="GO" id="GO:0003676">
    <property type="term" value="F:nucleic acid binding"/>
    <property type="evidence" value="ECO:0007669"/>
    <property type="project" value="InterPro"/>
</dbReference>